<sequence length="164" mass="18605">MHKRNEGLCFYFKAMLQMDASVLYTFSKSGLDPSREVSEVQLHLRRDSLGKRREFTTEQSSDTDRAIAVLNTCLPMLHIEFQSLKGISDLAVQILGGIHQIRSIMRQGRYDQIDLRWEVVMDACLAYSNHLGDIGIAETEITSRCNQVVRRLANSICCIADHDG</sequence>
<name>A0A841JXI6_9BACT</name>
<accession>A0A841JXI6</accession>
<keyword evidence="2" id="KW-1185">Reference proteome</keyword>
<dbReference type="EMBL" id="JACHEK010000006">
    <property type="protein sequence ID" value="MBB6145137.1"/>
    <property type="molecule type" value="Genomic_DNA"/>
</dbReference>
<comment type="caution">
    <text evidence="1">The sequence shown here is derived from an EMBL/GenBank/DDBJ whole genome shotgun (WGS) entry which is preliminary data.</text>
</comment>
<protein>
    <submittedName>
        <fullName evidence="1">Uncharacterized protein</fullName>
    </submittedName>
</protein>
<reference evidence="1 2" key="1">
    <citation type="submission" date="2020-08" db="EMBL/GenBank/DDBJ databases">
        <title>Genomic Encyclopedia of Type Strains, Phase IV (KMG-IV): sequencing the most valuable type-strain genomes for metagenomic binning, comparative biology and taxonomic classification.</title>
        <authorList>
            <person name="Goeker M."/>
        </authorList>
    </citation>
    <scope>NUCLEOTIDE SEQUENCE [LARGE SCALE GENOMIC DNA]</scope>
    <source>
        <strain evidence="1 2">DSM 103733</strain>
    </source>
</reference>
<dbReference type="Proteomes" id="UP000538666">
    <property type="component" value="Unassembled WGS sequence"/>
</dbReference>
<dbReference type="AlphaFoldDB" id="A0A841JXI6"/>
<proteinExistence type="predicted"/>
<gene>
    <name evidence="1" type="ORF">HNQ77_003095</name>
</gene>
<organism evidence="1 2">
    <name type="scientific">Silvibacterium bohemicum</name>
    <dbReference type="NCBI Taxonomy" id="1577686"/>
    <lineage>
        <taxon>Bacteria</taxon>
        <taxon>Pseudomonadati</taxon>
        <taxon>Acidobacteriota</taxon>
        <taxon>Terriglobia</taxon>
        <taxon>Terriglobales</taxon>
        <taxon>Acidobacteriaceae</taxon>
        <taxon>Silvibacterium</taxon>
    </lineage>
</organism>
<evidence type="ECO:0000313" key="2">
    <source>
        <dbReference type="Proteomes" id="UP000538666"/>
    </source>
</evidence>
<evidence type="ECO:0000313" key="1">
    <source>
        <dbReference type="EMBL" id="MBB6145137.1"/>
    </source>
</evidence>